<evidence type="ECO:0000313" key="3">
    <source>
        <dbReference type="EMBL" id="OMJ28942.1"/>
    </source>
</evidence>
<evidence type="ECO:0000256" key="1">
    <source>
        <dbReference type="SAM" id="MobiDB-lite"/>
    </source>
</evidence>
<accession>A0A1R1XNK3</accession>
<comment type="caution">
    <text evidence="2">The sequence shown here is derived from an EMBL/GenBank/DDBJ whole genome shotgun (WGS) entry which is preliminary data.</text>
</comment>
<gene>
    <name evidence="3" type="ORF">AYI69_g1565</name>
    <name evidence="2" type="ORF">AYI69_g7910</name>
</gene>
<feature type="compositionally biased region" description="Polar residues" evidence="1">
    <location>
        <begin position="82"/>
        <end position="95"/>
    </location>
</feature>
<evidence type="ECO:0000313" key="2">
    <source>
        <dbReference type="EMBL" id="OMJ16214.1"/>
    </source>
</evidence>
<protein>
    <submittedName>
        <fullName evidence="2">Uncharacterized protein</fullName>
    </submittedName>
</protein>
<evidence type="ECO:0000313" key="4">
    <source>
        <dbReference type="Proteomes" id="UP000187429"/>
    </source>
</evidence>
<keyword evidence="4" id="KW-1185">Reference proteome</keyword>
<dbReference type="EMBL" id="LSSM01003971">
    <property type="protein sequence ID" value="OMJ16214.1"/>
    <property type="molecule type" value="Genomic_DNA"/>
</dbReference>
<feature type="region of interest" description="Disordered" evidence="1">
    <location>
        <begin position="45"/>
        <end position="95"/>
    </location>
</feature>
<proteinExistence type="predicted"/>
<dbReference type="Proteomes" id="UP000187429">
    <property type="component" value="Unassembled WGS sequence"/>
</dbReference>
<dbReference type="EMBL" id="LSSM01000427">
    <property type="protein sequence ID" value="OMJ28942.1"/>
    <property type="molecule type" value="Genomic_DNA"/>
</dbReference>
<dbReference type="OrthoDB" id="5542710at2759"/>
<organism evidence="2 4">
    <name type="scientific">Smittium culicis</name>
    <dbReference type="NCBI Taxonomy" id="133412"/>
    <lineage>
        <taxon>Eukaryota</taxon>
        <taxon>Fungi</taxon>
        <taxon>Fungi incertae sedis</taxon>
        <taxon>Zoopagomycota</taxon>
        <taxon>Kickxellomycotina</taxon>
        <taxon>Harpellomycetes</taxon>
        <taxon>Harpellales</taxon>
        <taxon>Legeriomycetaceae</taxon>
        <taxon>Smittium</taxon>
    </lineage>
</organism>
<reference evidence="4" key="1">
    <citation type="submission" date="2017-01" db="EMBL/GenBank/DDBJ databases">
        <authorList>
            <person name="Wang Y."/>
            <person name="White M."/>
            <person name="Kvist S."/>
            <person name="Moncalvo J.-M."/>
        </authorList>
    </citation>
    <scope>NUCLEOTIDE SEQUENCE [LARGE SCALE GENOMIC DNA]</scope>
    <source>
        <strain evidence="4">ID-206-W2</strain>
    </source>
</reference>
<reference evidence="2" key="2">
    <citation type="submission" date="2017-01" db="EMBL/GenBank/DDBJ databases">
        <authorList>
            <person name="Mah S.A."/>
            <person name="Swanson W.J."/>
            <person name="Moy G.W."/>
            <person name="Vacquier V.D."/>
        </authorList>
    </citation>
    <scope>NUCLEOTIDE SEQUENCE [LARGE SCALE GENOMIC DNA]</scope>
    <source>
        <strain evidence="2">ID-206-W2</strain>
    </source>
</reference>
<sequence length="103" mass="11716">MPYPQDDKSSAQNELSFSYPTDSLEFDVSKDDINALHTEVPESWNYLDNDNQKQDDASYLKNDPIQAQDTQKPDIYKENASNDDSSFNGGQDNPFSLSLIIIY</sequence>
<dbReference type="AlphaFoldDB" id="A0A1R1XNK3"/>
<name>A0A1R1XNK3_9FUNG</name>